<evidence type="ECO:0000256" key="1">
    <source>
        <dbReference type="SAM" id="SignalP"/>
    </source>
</evidence>
<reference evidence="2" key="1">
    <citation type="submission" date="2020-05" db="EMBL/GenBank/DDBJ databases">
        <title>Mycena genomes resolve the evolution of fungal bioluminescence.</title>
        <authorList>
            <person name="Tsai I.J."/>
        </authorList>
    </citation>
    <scope>NUCLEOTIDE SEQUENCE</scope>
    <source>
        <strain evidence="2">CCC161011</strain>
    </source>
</reference>
<comment type="caution">
    <text evidence="2">The sequence shown here is derived from an EMBL/GenBank/DDBJ whole genome shotgun (WGS) entry which is preliminary data.</text>
</comment>
<accession>A0A8H6Y4T1</accession>
<gene>
    <name evidence="2" type="ORF">MVEN_01152100</name>
</gene>
<feature type="signal peptide" evidence="1">
    <location>
        <begin position="1"/>
        <end position="21"/>
    </location>
</feature>
<proteinExistence type="predicted"/>
<evidence type="ECO:0008006" key="4">
    <source>
        <dbReference type="Google" id="ProtNLM"/>
    </source>
</evidence>
<organism evidence="2 3">
    <name type="scientific">Mycena venus</name>
    <dbReference type="NCBI Taxonomy" id="2733690"/>
    <lineage>
        <taxon>Eukaryota</taxon>
        <taxon>Fungi</taxon>
        <taxon>Dikarya</taxon>
        <taxon>Basidiomycota</taxon>
        <taxon>Agaricomycotina</taxon>
        <taxon>Agaricomycetes</taxon>
        <taxon>Agaricomycetidae</taxon>
        <taxon>Agaricales</taxon>
        <taxon>Marasmiineae</taxon>
        <taxon>Mycenaceae</taxon>
        <taxon>Mycena</taxon>
    </lineage>
</organism>
<dbReference type="AlphaFoldDB" id="A0A8H6Y4T1"/>
<keyword evidence="1" id="KW-0732">Signal</keyword>
<feature type="chain" id="PRO_5034047575" description="Secreted protein" evidence="1">
    <location>
        <begin position="22"/>
        <end position="156"/>
    </location>
</feature>
<sequence>MALLPTIISILLVIAPGVVLAREPTSNGTAATGRCRPYSLLGPQWFADTLQNFLASSVGVQEIIVTFWPLAFSYHPLSFLEGDSSQFLPIDCALIAHPGTASLTWQFSLSARDDTIFHRFVGFVKLGMPKMENAGRLVFAEYFTPPERTGIVDRPQ</sequence>
<keyword evidence="3" id="KW-1185">Reference proteome</keyword>
<dbReference type="Proteomes" id="UP000620124">
    <property type="component" value="Unassembled WGS sequence"/>
</dbReference>
<name>A0A8H6Y4T1_9AGAR</name>
<protein>
    <recommendedName>
        <fullName evidence="4">Secreted protein</fullName>
    </recommendedName>
</protein>
<dbReference type="EMBL" id="JACAZI010000009">
    <property type="protein sequence ID" value="KAF7351904.1"/>
    <property type="molecule type" value="Genomic_DNA"/>
</dbReference>
<evidence type="ECO:0000313" key="3">
    <source>
        <dbReference type="Proteomes" id="UP000620124"/>
    </source>
</evidence>
<evidence type="ECO:0000313" key="2">
    <source>
        <dbReference type="EMBL" id="KAF7351904.1"/>
    </source>
</evidence>